<dbReference type="GO" id="GO:0043565">
    <property type="term" value="F:sequence-specific DNA binding"/>
    <property type="evidence" value="ECO:0007669"/>
    <property type="project" value="InterPro"/>
</dbReference>
<protein>
    <submittedName>
        <fullName evidence="6">AraC family transcriptional regulator</fullName>
    </submittedName>
</protein>
<dbReference type="RefSeq" id="WP_235050853.1">
    <property type="nucleotide sequence ID" value="NZ_JAKFHA010000002.1"/>
</dbReference>
<dbReference type="Proteomes" id="UP001165378">
    <property type="component" value="Unassembled WGS sequence"/>
</dbReference>
<dbReference type="InterPro" id="IPR050204">
    <property type="entry name" value="AraC_XylS_family_regulators"/>
</dbReference>
<dbReference type="AlphaFoldDB" id="A0AA41PWN8"/>
<sequence>MLVPPLPTPGAADGLPESAPALPSAFPSTPHPPASPDTTRPRGRVVYQGADARLMHHAVGSHVVPHRLRIPEASGVRAQLRMLHRGEIALYQLGYGTHAELRLDAQAPVYLVHLVRNGGRILIDGREAPPAPVVTGPGRQVSMLWTPDASALVLRVPRRVLDAAIRPYVGAVDSDAPILFDPVLDTANAEVQQWISLAHSFVSMVDSGLLTRSPGATAHFEQMLVHGLLACQPHTHDSDIPSSGPVGAPVSLRSALAFCEEHASEPISVGDIAAAGNMSVRTLQEKFRAHLGVTPVAHLRHVRLAGAHADLVAVANGSSDETVTDVALRWGFGHLGRFGALYRAAYGRLPSQTLRLGESVGTGGGRAVG</sequence>
<dbReference type="PANTHER" id="PTHR46796:SF12">
    <property type="entry name" value="HTH-TYPE DNA-BINDING TRANSCRIPTIONAL ACTIVATOR EUTR"/>
    <property type="match status" value="1"/>
</dbReference>
<dbReference type="SMART" id="SM00342">
    <property type="entry name" value="HTH_ARAC"/>
    <property type="match status" value="1"/>
</dbReference>
<keyword evidence="1" id="KW-0805">Transcription regulation</keyword>
<reference evidence="6" key="1">
    <citation type="submission" date="2022-01" db="EMBL/GenBank/DDBJ databases">
        <title>Genome-Based Taxonomic Classification of the Phylum Actinobacteria.</title>
        <authorList>
            <person name="Gao Y."/>
        </authorList>
    </citation>
    <scope>NUCLEOTIDE SEQUENCE</scope>
    <source>
        <strain evidence="6">KLBMP 8922</strain>
    </source>
</reference>
<comment type="caution">
    <text evidence="6">The sequence shown here is derived from an EMBL/GenBank/DDBJ whole genome shotgun (WGS) entry which is preliminary data.</text>
</comment>
<keyword evidence="3" id="KW-0804">Transcription</keyword>
<evidence type="ECO:0000256" key="4">
    <source>
        <dbReference type="SAM" id="MobiDB-lite"/>
    </source>
</evidence>
<accession>A0AA41PWN8</accession>
<feature type="domain" description="HTH araC/xylS-type" evidence="5">
    <location>
        <begin position="253"/>
        <end position="356"/>
    </location>
</feature>
<evidence type="ECO:0000256" key="3">
    <source>
        <dbReference type="ARBA" id="ARBA00023163"/>
    </source>
</evidence>
<feature type="region of interest" description="Disordered" evidence="4">
    <location>
        <begin position="1"/>
        <end position="42"/>
    </location>
</feature>
<dbReference type="SUPFAM" id="SSF46689">
    <property type="entry name" value="Homeodomain-like"/>
    <property type="match status" value="1"/>
</dbReference>
<dbReference type="Pfam" id="PF12833">
    <property type="entry name" value="HTH_18"/>
    <property type="match status" value="1"/>
</dbReference>
<dbReference type="GO" id="GO:0003700">
    <property type="term" value="F:DNA-binding transcription factor activity"/>
    <property type="evidence" value="ECO:0007669"/>
    <property type="project" value="InterPro"/>
</dbReference>
<evidence type="ECO:0000313" key="7">
    <source>
        <dbReference type="Proteomes" id="UP001165378"/>
    </source>
</evidence>
<gene>
    <name evidence="6" type="ORF">LZ495_05700</name>
</gene>
<keyword evidence="2" id="KW-0238">DNA-binding</keyword>
<dbReference type="Gene3D" id="1.10.10.60">
    <property type="entry name" value="Homeodomain-like"/>
    <property type="match status" value="1"/>
</dbReference>
<dbReference type="InterPro" id="IPR018060">
    <property type="entry name" value="HTH_AraC"/>
</dbReference>
<dbReference type="PROSITE" id="PS01124">
    <property type="entry name" value="HTH_ARAC_FAMILY_2"/>
    <property type="match status" value="1"/>
</dbReference>
<proteinExistence type="predicted"/>
<dbReference type="EMBL" id="JAKFHA010000002">
    <property type="protein sequence ID" value="MCF2526715.1"/>
    <property type="molecule type" value="Genomic_DNA"/>
</dbReference>
<keyword evidence="7" id="KW-1185">Reference proteome</keyword>
<dbReference type="InterPro" id="IPR035418">
    <property type="entry name" value="AraC-bd_2"/>
</dbReference>
<dbReference type="PANTHER" id="PTHR46796">
    <property type="entry name" value="HTH-TYPE TRANSCRIPTIONAL ACTIVATOR RHAS-RELATED"/>
    <property type="match status" value="1"/>
</dbReference>
<organism evidence="6 7">
    <name type="scientific">Yinghuangia soli</name>
    <dbReference type="NCBI Taxonomy" id="2908204"/>
    <lineage>
        <taxon>Bacteria</taxon>
        <taxon>Bacillati</taxon>
        <taxon>Actinomycetota</taxon>
        <taxon>Actinomycetes</taxon>
        <taxon>Kitasatosporales</taxon>
        <taxon>Streptomycetaceae</taxon>
        <taxon>Yinghuangia</taxon>
    </lineage>
</organism>
<evidence type="ECO:0000256" key="1">
    <source>
        <dbReference type="ARBA" id="ARBA00023015"/>
    </source>
</evidence>
<dbReference type="InterPro" id="IPR009057">
    <property type="entry name" value="Homeodomain-like_sf"/>
</dbReference>
<evidence type="ECO:0000313" key="6">
    <source>
        <dbReference type="EMBL" id="MCF2526715.1"/>
    </source>
</evidence>
<name>A0AA41PWN8_9ACTN</name>
<dbReference type="Pfam" id="PF14525">
    <property type="entry name" value="AraC_binding_2"/>
    <property type="match status" value="1"/>
</dbReference>
<evidence type="ECO:0000256" key="2">
    <source>
        <dbReference type="ARBA" id="ARBA00023125"/>
    </source>
</evidence>
<evidence type="ECO:0000259" key="5">
    <source>
        <dbReference type="PROSITE" id="PS01124"/>
    </source>
</evidence>